<dbReference type="PANTHER" id="PTHR46082:SF11">
    <property type="entry name" value="AAA+ ATPASE DOMAIN-CONTAINING PROTEIN-RELATED"/>
    <property type="match status" value="1"/>
</dbReference>
<keyword evidence="3" id="KW-1185">Reference proteome</keyword>
<dbReference type="GO" id="GO:0009116">
    <property type="term" value="P:nucleoside metabolic process"/>
    <property type="evidence" value="ECO:0007669"/>
    <property type="project" value="InterPro"/>
</dbReference>
<gene>
    <name evidence="2" type="ORF">H072_6062</name>
</gene>
<evidence type="ECO:0000313" key="2">
    <source>
        <dbReference type="EMBL" id="EPS40132.1"/>
    </source>
</evidence>
<sequence length="386" mass="42082">MSPDDYTVGWVCALDIELAPAQEMLDEEHEKLRRTTHDQNIYTLGRIGKHNVVIATLPSGKTGIGAAAVVTSRMRQTFRFIEFWLLVGIGGGVPSRKADIRLGDVAVSRPEGIHPGVVQWDFGKTNPNGFERTGALNNPSLILLSGLTHIRSRYDRGGSKLMEYVANFPGPKYTRPDTEDILFKSEYNHVGEIGSECTECDQQNRVNRRRRRTNEAAVHYGTIASGNEVVKSPVLRDAISASLGNVVCIEMEAAGLMNDFPCLVIRGISDYADSHKNDDWQRYAALTAAAYAKDLLTEITLPETLKPVLKSEPKPKPKPVTTASSSGFSPYSRALPVGTMDIMQMTAGTPATAAVIWVIRQGIAPVDPAIPALDVENVVIGQKRAG</sequence>
<proteinExistence type="predicted"/>
<dbReference type="GO" id="GO:0003824">
    <property type="term" value="F:catalytic activity"/>
    <property type="evidence" value="ECO:0007669"/>
    <property type="project" value="InterPro"/>
</dbReference>
<dbReference type="EMBL" id="AQGS01000435">
    <property type="protein sequence ID" value="EPS40132.1"/>
    <property type="molecule type" value="Genomic_DNA"/>
</dbReference>
<comment type="caution">
    <text evidence="2">The sequence shown here is derived from an EMBL/GenBank/DDBJ whole genome shotgun (WGS) entry which is preliminary data.</text>
</comment>
<dbReference type="eggNOG" id="ENOG502SJBK">
    <property type="taxonomic scope" value="Eukaryota"/>
</dbReference>
<evidence type="ECO:0000259" key="1">
    <source>
        <dbReference type="Pfam" id="PF01048"/>
    </source>
</evidence>
<dbReference type="SUPFAM" id="SSF53167">
    <property type="entry name" value="Purine and uridine phosphorylases"/>
    <property type="match status" value="1"/>
</dbReference>
<dbReference type="InterPro" id="IPR053137">
    <property type="entry name" value="NLR-like"/>
</dbReference>
<evidence type="ECO:0000313" key="3">
    <source>
        <dbReference type="Proteomes" id="UP000015100"/>
    </source>
</evidence>
<feature type="domain" description="Nucleoside phosphorylase" evidence="1">
    <location>
        <begin position="8"/>
        <end position="282"/>
    </location>
</feature>
<dbReference type="HOGENOM" id="CLU_000288_34_22_1"/>
<dbReference type="OMA" id="ERSCENC"/>
<dbReference type="InterPro" id="IPR000845">
    <property type="entry name" value="Nucleoside_phosphorylase_d"/>
</dbReference>
<dbReference type="AlphaFoldDB" id="S8BXR9"/>
<protein>
    <recommendedName>
        <fullName evidence="1">Nucleoside phosphorylase domain-containing protein</fullName>
    </recommendedName>
</protein>
<reference evidence="3" key="2">
    <citation type="submission" date="2013-04" db="EMBL/GenBank/DDBJ databases">
        <title>Genomic mechanisms accounting for the adaptation to parasitism in nematode-trapping fungi.</title>
        <authorList>
            <person name="Ahren D.G."/>
        </authorList>
    </citation>
    <scope>NUCLEOTIDE SEQUENCE [LARGE SCALE GENOMIC DNA]</scope>
    <source>
        <strain evidence="3">CBS 200.50</strain>
    </source>
</reference>
<name>S8BXR9_DACHA</name>
<accession>S8BXR9</accession>
<dbReference type="InterPro" id="IPR035994">
    <property type="entry name" value="Nucleoside_phosphorylase_sf"/>
</dbReference>
<dbReference type="PANTHER" id="PTHR46082">
    <property type="entry name" value="ATP/GTP-BINDING PROTEIN-RELATED"/>
    <property type="match status" value="1"/>
</dbReference>
<reference evidence="2 3" key="1">
    <citation type="journal article" date="2013" name="PLoS Genet.">
        <title>Genomic mechanisms accounting for the adaptation to parasitism in nematode-trapping fungi.</title>
        <authorList>
            <person name="Meerupati T."/>
            <person name="Andersson K.M."/>
            <person name="Friman E."/>
            <person name="Kumar D."/>
            <person name="Tunlid A."/>
            <person name="Ahren D."/>
        </authorList>
    </citation>
    <scope>NUCLEOTIDE SEQUENCE [LARGE SCALE GENOMIC DNA]</scope>
    <source>
        <strain evidence="2 3">CBS 200.50</strain>
    </source>
</reference>
<dbReference type="OrthoDB" id="20872at2759"/>
<organism evidence="2 3">
    <name type="scientific">Dactylellina haptotyla (strain CBS 200.50)</name>
    <name type="common">Nematode-trapping fungus</name>
    <name type="synonym">Monacrosporium haptotylum</name>
    <dbReference type="NCBI Taxonomy" id="1284197"/>
    <lineage>
        <taxon>Eukaryota</taxon>
        <taxon>Fungi</taxon>
        <taxon>Dikarya</taxon>
        <taxon>Ascomycota</taxon>
        <taxon>Pezizomycotina</taxon>
        <taxon>Orbiliomycetes</taxon>
        <taxon>Orbiliales</taxon>
        <taxon>Orbiliaceae</taxon>
        <taxon>Dactylellina</taxon>
    </lineage>
</organism>
<dbReference type="Pfam" id="PF01048">
    <property type="entry name" value="PNP_UDP_1"/>
    <property type="match status" value="1"/>
</dbReference>
<dbReference type="Proteomes" id="UP000015100">
    <property type="component" value="Unassembled WGS sequence"/>
</dbReference>
<dbReference type="Gene3D" id="3.40.50.1580">
    <property type="entry name" value="Nucleoside phosphorylase domain"/>
    <property type="match status" value="1"/>
</dbReference>